<keyword evidence="13" id="KW-0175">Coiled coil</keyword>
<evidence type="ECO:0000256" key="4">
    <source>
        <dbReference type="ARBA" id="ARBA00022741"/>
    </source>
</evidence>
<dbReference type="EC" id="2.7.11.1" evidence="1"/>
<dbReference type="InterPro" id="IPR024435">
    <property type="entry name" value="HisRS-related_dom"/>
</dbReference>
<keyword evidence="5" id="KW-0418">Kinase</keyword>
<dbReference type="EMBL" id="JASBNA010000008">
    <property type="protein sequence ID" value="KAK7689634.1"/>
    <property type="molecule type" value="Genomic_DNA"/>
</dbReference>
<dbReference type="InterPro" id="IPR017441">
    <property type="entry name" value="Protein_kinase_ATP_BS"/>
</dbReference>
<dbReference type="PROSITE" id="PS00107">
    <property type="entry name" value="PROTEIN_KINASE_ATP"/>
    <property type="match status" value="1"/>
</dbReference>
<evidence type="ECO:0000256" key="6">
    <source>
        <dbReference type="ARBA" id="ARBA00022840"/>
    </source>
</evidence>
<evidence type="ECO:0000256" key="8">
    <source>
        <dbReference type="ARBA" id="ARBA00047899"/>
    </source>
</evidence>
<evidence type="ECO:0000256" key="11">
    <source>
        <dbReference type="PIRSR" id="PIRSR000660-2"/>
    </source>
</evidence>
<comment type="similarity">
    <text evidence="7">Belongs to the protein kinase superfamily. Ser/Thr protein kinase family. GCN2 subfamily.</text>
</comment>
<evidence type="ECO:0000259" key="16">
    <source>
        <dbReference type="PROSITE" id="PS50908"/>
    </source>
</evidence>
<dbReference type="PROSITE" id="PS00108">
    <property type="entry name" value="PROTEIN_KINASE_ST"/>
    <property type="match status" value="1"/>
</dbReference>
<sequence length="1541" mass="173503">MDSDSPEDRQQLEITALKSIYDDNFSECPPPRAWKGAPRLPEFTIKVTHPDETYAEKIYFHLHTKFPKTYPTLACPTFTIQQPIAGVKPHEMTKLSNAIHAEAQRNKGTESVFIVVTYAQDWILSHIQPPDELSGSLATQMQKRSIAEELVKKQREEEEIEAALEREARRAEELEEQIRADVERQQLEQRTRRRALSDATEVPAVEDLIDSTPTESFTEEIHWCGVNFITVRLYNPKKESIGIVWHAEPIADDAKTSLQLELLSIIFESRYYSTNTGRKKLKQLESELQRLAALRHANLVTVLAVKLLTPHSSGPPRLTILCEGQPRLSLDDVLEDTECLREDRASEYLSQILSALNAIHSADLVHRGLTSRCVGLESGDRPGESKRVRIFKVAFHVRLLDMHRSDSFGCTDGRPPLEDISLPEGWLPKDAVESPLVYTKSRDIHAAGIILLQMLLGRDVVDRYPDPQTVLRNATLSPRLQQIASSMLTPIKKSVSCFSLLAELAGVAFGNGLRSPSIPFAGPKTPMVTQFNGSPESDYFHAPPPPRVRHSRWKEDWEELELLGRGGFGSVVKARNKIDNLIYAVKKIRLKASQSDSRIFREVNALSRLNHRFIVRYYTTWIETSELPSTTTSSVGSDSGTSVPTTRDHSADGSDGTDPFSFDMDDLTSESHSHRSFPSIRFTRSETAEESSGSDEIEDDDPFLPDGFRGQTPVKRRSPSPGAPAVSRTLYIQMEYVERQTLQERIAEGLSEGEAWRLFQQIVEALVHMSSLAILHRDIKLTNIFIDSKGDCKVGDFGLATSSLAAVDPSDLSLTVATDADMTLDVGTKLYIAPEVQSLRNGPRNHAKADMYSLGIVFFEMNYMFSTRSERIVVIESLRKPGIYFPNDWETRRSRQRQIITWLLQHNPNDRPTALELSQSSLLPPRMEDEYFKSALKMMVKPDSPHYQAVLSTLFSQTVKPARAYLYDADVDMSESATLNGIVHDRMAQIFRLHGAIEMEPTLLIPVINLDDEQTKSTFLDRHGEILSLPNNALTPFARLAARSNIRRIKRYHMGDVYKPIVTPGHPKAMKTAVFDIITPDVTNGSIAAAAEAIAILDSCLDTFAGLSGYEIHISHSKVYDVALSRVSTELRAEGIPRNVVDELEVLMEIDEDVDNIIAKLEKISPHLLALLRGPIEDIRRCIQFATAAGITRPIFFQPLFMLNSPDNHFKDGLCFEVIRRHKRSDVLAFGGRYDHIIARHSSPKPKWDSVCAIAVQINLDKITAALASFQSTAQKTLLKERRSYGYWSPRRCDVYIVSHQEGHIADRFEIVAWLWQNNISADLMYEYGLRDAEHENVVDQCSREGILFIVYPRPRNARRDQPAFKVKSVLRGTEYEVSRQELLTFLTQQIAEQKRIDAGLSGVPSIVEGPQSAAAIKEANTGVDVQLVLPTDAKKQRKHKQMFLDRTFDYGVQLKNTLLQSGMPVLGVDVPSSVFEGMSRNNGWVTDEDAWKALLSGFSPQHTSYAHQVRDAVQRRKEDGLKFLILFAVREERAALLTLS</sequence>
<dbReference type="InterPro" id="IPR016255">
    <property type="entry name" value="Gcn2"/>
</dbReference>
<dbReference type="GO" id="GO:1990625">
    <property type="term" value="P:negative regulation of cytoplasmic translational initiation in response to stress"/>
    <property type="evidence" value="ECO:0007669"/>
    <property type="project" value="TreeGrafter"/>
</dbReference>
<dbReference type="InterPro" id="IPR036621">
    <property type="entry name" value="Anticodon-bd_dom_sf"/>
</dbReference>
<dbReference type="PIRSF" id="PIRSF000660">
    <property type="entry name" value="Ser/Thr_PK_GCN2"/>
    <property type="match status" value="1"/>
</dbReference>
<accession>A0AAW0GIQ4</accession>
<dbReference type="PROSITE" id="PS50908">
    <property type="entry name" value="RWD"/>
    <property type="match status" value="1"/>
</dbReference>
<dbReference type="InterPro" id="IPR011009">
    <property type="entry name" value="Kinase-like_dom_sf"/>
</dbReference>
<evidence type="ECO:0000256" key="9">
    <source>
        <dbReference type="ARBA" id="ARBA00048679"/>
    </source>
</evidence>
<reference evidence="17 18" key="1">
    <citation type="submission" date="2022-09" db="EMBL/GenBank/DDBJ databases">
        <authorList>
            <person name="Palmer J.M."/>
        </authorList>
    </citation>
    <scope>NUCLEOTIDE SEQUENCE [LARGE SCALE GENOMIC DNA]</scope>
    <source>
        <strain evidence="17 18">DSM 7382</strain>
    </source>
</reference>
<dbReference type="SMART" id="SM00591">
    <property type="entry name" value="RWD"/>
    <property type="match status" value="1"/>
</dbReference>
<dbReference type="SUPFAM" id="SSF54495">
    <property type="entry name" value="UBC-like"/>
    <property type="match status" value="1"/>
</dbReference>
<keyword evidence="2" id="KW-0723">Serine/threonine-protein kinase</keyword>
<dbReference type="Pfam" id="PF12745">
    <property type="entry name" value="HGTP_anticodon2"/>
    <property type="match status" value="1"/>
</dbReference>
<comment type="catalytic activity">
    <reaction evidence="8">
        <text>L-threonyl-[protein] + ATP = O-phospho-L-threonyl-[protein] + ADP + H(+)</text>
        <dbReference type="Rhea" id="RHEA:46608"/>
        <dbReference type="Rhea" id="RHEA-COMP:11060"/>
        <dbReference type="Rhea" id="RHEA-COMP:11605"/>
        <dbReference type="ChEBI" id="CHEBI:15378"/>
        <dbReference type="ChEBI" id="CHEBI:30013"/>
        <dbReference type="ChEBI" id="CHEBI:30616"/>
        <dbReference type="ChEBI" id="CHEBI:61977"/>
        <dbReference type="ChEBI" id="CHEBI:456216"/>
        <dbReference type="EC" id="2.7.11.1"/>
    </reaction>
</comment>
<evidence type="ECO:0000256" key="5">
    <source>
        <dbReference type="ARBA" id="ARBA00022777"/>
    </source>
</evidence>
<dbReference type="InterPro" id="IPR050339">
    <property type="entry name" value="CC_SR_Kinase"/>
</dbReference>
<feature type="domain" description="RWD" evidence="16">
    <location>
        <begin position="12"/>
        <end position="126"/>
    </location>
</feature>
<keyword evidence="4 11" id="KW-0547">Nucleotide-binding</keyword>
<feature type="region of interest" description="Disordered" evidence="14">
    <location>
        <begin position="628"/>
        <end position="725"/>
    </location>
</feature>
<dbReference type="InterPro" id="IPR008271">
    <property type="entry name" value="Ser/Thr_kinase_AS"/>
</dbReference>
<dbReference type="Gene3D" id="3.40.50.800">
    <property type="entry name" value="Anticodon-binding domain"/>
    <property type="match status" value="1"/>
</dbReference>
<feature type="compositionally biased region" description="Low complexity" evidence="14">
    <location>
        <begin position="628"/>
        <end position="645"/>
    </location>
</feature>
<evidence type="ECO:0000259" key="15">
    <source>
        <dbReference type="PROSITE" id="PS50011"/>
    </source>
</evidence>
<dbReference type="Pfam" id="PF05773">
    <property type="entry name" value="RWD"/>
    <property type="match status" value="1"/>
</dbReference>
<evidence type="ECO:0000256" key="14">
    <source>
        <dbReference type="SAM" id="MobiDB-lite"/>
    </source>
</evidence>
<dbReference type="GO" id="GO:0005634">
    <property type="term" value="C:nucleus"/>
    <property type="evidence" value="ECO:0007669"/>
    <property type="project" value="TreeGrafter"/>
</dbReference>
<dbReference type="InterPro" id="IPR045864">
    <property type="entry name" value="aa-tRNA-synth_II/BPL/LPL"/>
</dbReference>
<dbReference type="CDD" id="cd23823">
    <property type="entry name" value="RWD_GCN2"/>
    <property type="match status" value="1"/>
</dbReference>
<dbReference type="Gene3D" id="3.10.110.10">
    <property type="entry name" value="Ubiquitin Conjugating Enzyme"/>
    <property type="match status" value="1"/>
</dbReference>
<dbReference type="Pfam" id="PF00069">
    <property type="entry name" value="Pkinase"/>
    <property type="match status" value="3"/>
</dbReference>
<feature type="domain" description="Protein kinase" evidence="15">
    <location>
        <begin position="557"/>
        <end position="932"/>
    </location>
</feature>
<evidence type="ECO:0000256" key="12">
    <source>
        <dbReference type="PROSITE-ProRule" id="PRU10141"/>
    </source>
</evidence>
<dbReference type="GO" id="GO:0000077">
    <property type="term" value="P:DNA damage checkpoint signaling"/>
    <property type="evidence" value="ECO:0007669"/>
    <property type="project" value="InterPro"/>
</dbReference>
<evidence type="ECO:0000256" key="3">
    <source>
        <dbReference type="ARBA" id="ARBA00022679"/>
    </source>
</evidence>
<evidence type="ECO:0000313" key="18">
    <source>
        <dbReference type="Proteomes" id="UP001385951"/>
    </source>
</evidence>
<feature type="binding site" evidence="12">
    <location>
        <position position="587"/>
    </location>
    <ligand>
        <name>ATP</name>
        <dbReference type="ChEBI" id="CHEBI:30616"/>
    </ligand>
</feature>
<dbReference type="InterPro" id="IPR016135">
    <property type="entry name" value="UBQ-conjugating_enzyme/RWD"/>
</dbReference>
<name>A0AAW0GIQ4_9APHY</name>
<dbReference type="GO" id="GO:0004694">
    <property type="term" value="F:eukaryotic translation initiation factor 2alpha kinase activity"/>
    <property type="evidence" value="ECO:0007669"/>
    <property type="project" value="InterPro"/>
</dbReference>
<dbReference type="SUPFAM" id="SSF55681">
    <property type="entry name" value="Class II aaRS and biotin synthetases"/>
    <property type="match status" value="1"/>
</dbReference>
<evidence type="ECO:0000256" key="2">
    <source>
        <dbReference type="ARBA" id="ARBA00022527"/>
    </source>
</evidence>
<comment type="catalytic activity">
    <reaction evidence="9">
        <text>L-seryl-[protein] + ATP = O-phospho-L-seryl-[protein] + ADP + H(+)</text>
        <dbReference type="Rhea" id="RHEA:17989"/>
        <dbReference type="Rhea" id="RHEA-COMP:9863"/>
        <dbReference type="Rhea" id="RHEA-COMP:11604"/>
        <dbReference type="ChEBI" id="CHEBI:15378"/>
        <dbReference type="ChEBI" id="CHEBI:29999"/>
        <dbReference type="ChEBI" id="CHEBI:30616"/>
        <dbReference type="ChEBI" id="CHEBI:83421"/>
        <dbReference type="ChEBI" id="CHEBI:456216"/>
        <dbReference type="EC" id="2.7.11.1"/>
    </reaction>
</comment>
<dbReference type="SMART" id="SM00220">
    <property type="entry name" value="S_TKc"/>
    <property type="match status" value="1"/>
</dbReference>
<dbReference type="InterPro" id="IPR000719">
    <property type="entry name" value="Prot_kinase_dom"/>
</dbReference>
<feature type="domain" description="Protein kinase" evidence="15">
    <location>
        <begin position="230"/>
        <end position="528"/>
    </location>
</feature>
<evidence type="ECO:0000256" key="7">
    <source>
        <dbReference type="ARBA" id="ARBA00037982"/>
    </source>
</evidence>
<dbReference type="GO" id="GO:0005524">
    <property type="term" value="F:ATP binding"/>
    <property type="evidence" value="ECO:0007669"/>
    <property type="project" value="UniProtKB-UniRule"/>
</dbReference>
<feature type="binding site" evidence="11">
    <location>
        <begin position="563"/>
        <end position="571"/>
    </location>
    <ligand>
        <name>ATP</name>
        <dbReference type="ChEBI" id="CHEBI:30616"/>
    </ligand>
</feature>
<keyword evidence="6 11" id="KW-0067">ATP-binding</keyword>
<feature type="active site" description="Proton acceptor" evidence="10">
    <location>
        <position position="778"/>
    </location>
</feature>
<dbReference type="PROSITE" id="PS50011">
    <property type="entry name" value="PROTEIN_KINASE_DOM"/>
    <property type="match status" value="2"/>
</dbReference>
<dbReference type="PANTHER" id="PTHR11042:SF136">
    <property type="entry name" value="EIF-2-ALPHA KINASE GCN2"/>
    <property type="match status" value="1"/>
</dbReference>
<feature type="binding site" evidence="11">
    <location>
        <position position="586"/>
    </location>
    <ligand>
        <name>ATP</name>
        <dbReference type="ChEBI" id="CHEBI:30616"/>
    </ligand>
</feature>
<feature type="coiled-coil region" evidence="13">
    <location>
        <begin position="143"/>
        <end position="188"/>
    </location>
</feature>
<dbReference type="InterPro" id="IPR006575">
    <property type="entry name" value="RWD_dom"/>
</dbReference>
<dbReference type="Proteomes" id="UP001385951">
    <property type="component" value="Unassembled WGS sequence"/>
</dbReference>
<dbReference type="SUPFAM" id="SSF56112">
    <property type="entry name" value="Protein kinase-like (PK-like)"/>
    <property type="match status" value="2"/>
</dbReference>
<keyword evidence="3" id="KW-0808">Transferase</keyword>
<dbReference type="Gene3D" id="3.30.200.20">
    <property type="entry name" value="Phosphorylase Kinase, domain 1"/>
    <property type="match status" value="1"/>
</dbReference>
<evidence type="ECO:0000256" key="13">
    <source>
        <dbReference type="SAM" id="Coils"/>
    </source>
</evidence>
<evidence type="ECO:0000256" key="10">
    <source>
        <dbReference type="PIRSR" id="PIRSR000660-1"/>
    </source>
</evidence>
<dbReference type="GO" id="GO:0005829">
    <property type="term" value="C:cytosol"/>
    <property type="evidence" value="ECO:0007669"/>
    <property type="project" value="TreeGrafter"/>
</dbReference>
<evidence type="ECO:0000256" key="1">
    <source>
        <dbReference type="ARBA" id="ARBA00012513"/>
    </source>
</evidence>
<dbReference type="Gene3D" id="3.30.930.10">
    <property type="entry name" value="Bira Bifunctional Protein, Domain 2"/>
    <property type="match status" value="1"/>
</dbReference>
<keyword evidence="18" id="KW-1185">Reference proteome</keyword>
<dbReference type="Gene3D" id="1.10.510.10">
    <property type="entry name" value="Transferase(Phosphotransferase) domain 1"/>
    <property type="match status" value="2"/>
</dbReference>
<dbReference type="CDD" id="cd14046">
    <property type="entry name" value="STKc_EIF2AK4_GCN2_rpt2"/>
    <property type="match status" value="1"/>
</dbReference>
<feature type="compositionally biased region" description="Acidic residues" evidence="14">
    <location>
        <begin position="688"/>
        <end position="703"/>
    </location>
</feature>
<protein>
    <recommendedName>
        <fullName evidence="1">non-specific serine/threonine protein kinase</fullName>
        <ecNumber evidence="1">2.7.11.1</ecNumber>
    </recommendedName>
</protein>
<organism evidence="17 18">
    <name type="scientific">Cerrena zonata</name>
    <dbReference type="NCBI Taxonomy" id="2478898"/>
    <lineage>
        <taxon>Eukaryota</taxon>
        <taxon>Fungi</taxon>
        <taxon>Dikarya</taxon>
        <taxon>Basidiomycota</taxon>
        <taxon>Agaricomycotina</taxon>
        <taxon>Agaricomycetes</taxon>
        <taxon>Polyporales</taxon>
        <taxon>Cerrenaceae</taxon>
        <taxon>Cerrena</taxon>
    </lineage>
</organism>
<evidence type="ECO:0000313" key="17">
    <source>
        <dbReference type="EMBL" id="KAK7689634.1"/>
    </source>
</evidence>
<gene>
    <name evidence="17" type="ORF">QCA50_007427</name>
</gene>
<proteinExistence type="inferred from homology"/>
<dbReference type="PANTHER" id="PTHR11042">
    <property type="entry name" value="EUKARYOTIC TRANSLATION INITIATION FACTOR 2-ALPHA KINASE EIF2-ALPHA KINASE -RELATED"/>
    <property type="match status" value="1"/>
</dbReference>
<comment type="caution">
    <text evidence="17">The sequence shown here is derived from an EMBL/GenBank/DDBJ whole genome shotgun (WGS) entry which is preliminary data.</text>
</comment>